<keyword evidence="2" id="KW-1133">Transmembrane helix</keyword>
<evidence type="ECO:0000256" key="2">
    <source>
        <dbReference type="SAM" id="Phobius"/>
    </source>
</evidence>
<accession>A0A814FYH0</accession>
<feature type="region of interest" description="Disordered" evidence="1">
    <location>
        <begin position="63"/>
        <end position="93"/>
    </location>
</feature>
<dbReference type="EMBL" id="CAJNOU010000403">
    <property type="protein sequence ID" value="CAF0986578.1"/>
    <property type="molecule type" value="Genomic_DNA"/>
</dbReference>
<protein>
    <submittedName>
        <fullName evidence="3">Uncharacterized protein</fullName>
    </submittedName>
</protein>
<comment type="caution">
    <text evidence="3">The sequence shown here is derived from an EMBL/GenBank/DDBJ whole genome shotgun (WGS) entry which is preliminary data.</text>
</comment>
<name>A0A814FYH0_9BILA</name>
<evidence type="ECO:0000313" key="3">
    <source>
        <dbReference type="EMBL" id="CAF0986578.1"/>
    </source>
</evidence>
<feature type="transmembrane region" description="Helical" evidence="2">
    <location>
        <begin position="42"/>
        <end position="60"/>
    </location>
</feature>
<dbReference type="Proteomes" id="UP000663889">
    <property type="component" value="Unassembled WGS sequence"/>
</dbReference>
<reference evidence="3" key="1">
    <citation type="submission" date="2021-02" db="EMBL/GenBank/DDBJ databases">
        <authorList>
            <person name="Nowell W R."/>
        </authorList>
    </citation>
    <scope>NUCLEOTIDE SEQUENCE</scope>
</reference>
<dbReference type="AlphaFoldDB" id="A0A814FYH0"/>
<gene>
    <name evidence="3" type="ORF">SEV965_LOCUS10039</name>
</gene>
<evidence type="ECO:0000256" key="1">
    <source>
        <dbReference type="SAM" id="MobiDB-lite"/>
    </source>
</evidence>
<feature type="region of interest" description="Disordered" evidence="1">
    <location>
        <begin position="1"/>
        <end position="23"/>
    </location>
</feature>
<keyword evidence="2" id="KW-0812">Transmembrane</keyword>
<evidence type="ECO:0000313" key="4">
    <source>
        <dbReference type="Proteomes" id="UP000663889"/>
    </source>
</evidence>
<sequence length="93" mass="10826">MSDEAVIEDEPEDEQQLPSSRPQTETGLLTWSYAFQLLTKQWAIFLLLSIGIALFLYVSAQRRRRNKQDKTGSQIRHDHIQGGNKRNLRKDNK</sequence>
<keyword evidence="2" id="KW-0472">Membrane</keyword>
<proteinExistence type="predicted"/>
<feature type="compositionally biased region" description="Acidic residues" evidence="1">
    <location>
        <begin position="1"/>
        <end position="15"/>
    </location>
</feature>
<organism evidence="3 4">
    <name type="scientific">Rotaria sordida</name>
    <dbReference type="NCBI Taxonomy" id="392033"/>
    <lineage>
        <taxon>Eukaryota</taxon>
        <taxon>Metazoa</taxon>
        <taxon>Spiralia</taxon>
        <taxon>Gnathifera</taxon>
        <taxon>Rotifera</taxon>
        <taxon>Eurotatoria</taxon>
        <taxon>Bdelloidea</taxon>
        <taxon>Philodinida</taxon>
        <taxon>Philodinidae</taxon>
        <taxon>Rotaria</taxon>
    </lineage>
</organism>